<comment type="caution">
    <text evidence="1">The sequence shown here is derived from an EMBL/GenBank/DDBJ whole genome shotgun (WGS) entry which is preliminary data.</text>
</comment>
<dbReference type="Proteomes" id="UP000276133">
    <property type="component" value="Unassembled WGS sequence"/>
</dbReference>
<name>A0A3M7T064_BRAPC</name>
<sequence>MVCQITCPDLKPHNDWLKVIELNLENNPTKSVIVCLISKKNKSEYLEEFFLKDQLLGCKELIVENFWDEKHRKAQKALYSLNGVGCKNLAKIYNTYCQPSYNYGLGISRIKKAKIKYYDSSQACLIIINLGLSKYSNH</sequence>
<protein>
    <submittedName>
        <fullName evidence="1">Uncharacterized protein</fullName>
    </submittedName>
</protein>
<gene>
    <name evidence="1" type="ORF">BpHYR1_051696</name>
</gene>
<evidence type="ECO:0000313" key="1">
    <source>
        <dbReference type="EMBL" id="RNA41335.1"/>
    </source>
</evidence>
<accession>A0A3M7T064</accession>
<dbReference type="EMBL" id="REGN01000518">
    <property type="protein sequence ID" value="RNA41335.1"/>
    <property type="molecule type" value="Genomic_DNA"/>
</dbReference>
<keyword evidence="2" id="KW-1185">Reference proteome</keyword>
<reference evidence="1 2" key="1">
    <citation type="journal article" date="2018" name="Sci. Rep.">
        <title>Genomic signatures of local adaptation to the degree of environmental predictability in rotifers.</title>
        <authorList>
            <person name="Franch-Gras L."/>
            <person name="Hahn C."/>
            <person name="Garcia-Roger E.M."/>
            <person name="Carmona M.J."/>
            <person name="Serra M."/>
            <person name="Gomez A."/>
        </authorList>
    </citation>
    <scope>NUCLEOTIDE SEQUENCE [LARGE SCALE GENOMIC DNA]</scope>
    <source>
        <strain evidence="1">HYR1</strain>
    </source>
</reference>
<dbReference type="AlphaFoldDB" id="A0A3M7T064"/>
<proteinExistence type="predicted"/>
<evidence type="ECO:0000313" key="2">
    <source>
        <dbReference type="Proteomes" id="UP000276133"/>
    </source>
</evidence>
<organism evidence="1 2">
    <name type="scientific">Brachionus plicatilis</name>
    <name type="common">Marine rotifer</name>
    <name type="synonym">Brachionus muelleri</name>
    <dbReference type="NCBI Taxonomy" id="10195"/>
    <lineage>
        <taxon>Eukaryota</taxon>
        <taxon>Metazoa</taxon>
        <taxon>Spiralia</taxon>
        <taxon>Gnathifera</taxon>
        <taxon>Rotifera</taxon>
        <taxon>Eurotatoria</taxon>
        <taxon>Monogononta</taxon>
        <taxon>Pseudotrocha</taxon>
        <taxon>Ploima</taxon>
        <taxon>Brachionidae</taxon>
        <taxon>Brachionus</taxon>
    </lineage>
</organism>